<dbReference type="STRING" id="399736.SAMN04489720_2980"/>
<sequence>MSVHASVSAAFGTHVTIDGTDSIHAYALVWWARVHGPEGDVPAVVKRTWGSGQHALEAWQRALVARGIRTVEPLLSPVAVQVDGDDEARTERWVAYPRLHGRGWDGSVDDVRAAGRLLGAMHAASADLVVDDFPAFEWGSDAPASIADDVEAVRASAAEHWPSADPAAWIAALRRFPTTLATVRDAALPLMPCSLDHRAANLLFDAEGALTFDLENAALAPRILDLAVAVLLFPLEDAGSAGRSLSRDEWRAFLAAYLERAPRLTSLERDLWPMAVEYMRLEWGTWHLTEGVEPEPANLGYLEDLLTLDGDRYALP</sequence>
<dbReference type="AlphaFoldDB" id="A0A1G8GLD2"/>
<organism evidence="2 3">
    <name type="scientific">Agrococcus jejuensis</name>
    <dbReference type="NCBI Taxonomy" id="399736"/>
    <lineage>
        <taxon>Bacteria</taxon>
        <taxon>Bacillati</taxon>
        <taxon>Actinomycetota</taxon>
        <taxon>Actinomycetes</taxon>
        <taxon>Micrococcales</taxon>
        <taxon>Microbacteriaceae</taxon>
        <taxon>Agrococcus</taxon>
    </lineage>
</organism>
<dbReference type="Gene3D" id="3.90.1200.10">
    <property type="match status" value="1"/>
</dbReference>
<reference evidence="3" key="1">
    <citation type="submission" date="2016-10" db="EMBL/GenBank/DDBJ databases">
        <authorList>
            <person name="Varghese N."/>
            <person name="Submissions S."/>
        </authorList>
    </citation>
    <scope>NUCLEOTIDE SEQUENCE [LARGE SCALE GENOMIC DNA]</scope>
    <source>
        <strain evidence="3">DSM 22002</strain>
    </source>
</reference>
<evidence type="ECO:0000313" key="2">
    <source>
        <dbReference type="EMBL" id="SDH95107.1"/>
    </source>
</evidence>
<dbReference type="InterPro" id="IPR011009">
    <property type="entry name" value="Kinase-like_dom_sf"/>
</dbReference>
<dbReference type="RefSeq" id="WP_157674866.1">
    <property type="nucleotide sequence ID" value="NZ_LT629695.1"/>
</dbReference>
<dbReference type="EMBL" id="LT629695">
    <property type="protein sequence ID" value="SDH95107.1"/>
    <property type="molecule type" value="Genomic_DNA"/>
</dbReference>
<evidence type="ECO:0000259" key="1">
    <source>
        <dbReference type="Pfam" id="PF01636"/>
    </source>
</evidence>
<name>A0A1G8GLD2_9MICO</name>
<gene>
    <name evidence="2" type="ORF">SAMN04489720_2980</name>
</gene>
<keyword evidence="3" id="KW-1185">Reference proteome</keyword>
<dbReference type="InterPro" id="IPR002575">
    <property type="entry name" value="Aminoglycoside_PTrfase"/>
</dbReference>
<dbReference type="SUPFAM" id="SSF56112">
    <property type="entry name" value="Protein kinase-like (PK-like)"/>
    <property type="match status" value="1"/>
</dbReference>
<accession>A0A1G8GLD2</accession>
<dbReference type="Pfam" id="PF01636">
    <property type="entry name" value="APH"/>
    <property type="match status" value="1"/>
</dbReference>
<evidence type="ECO:0000313" key="3">
    <source>
        <dbReference type="Proteomes" id="UP000198822"/>
    </source>
</evidence>
<feature type="domain" description="Aminoglycoside phosphotransferase" evidence="1">
    <location>
        <begin position="58"/>
        <end position="258"/>
    </location>
</feature>
<dbReference type="Proteomes" id="UP000198822">
    <property type="component" value="Chromosome I"/>
</dbReference>
<dbReference type="OrthoDB" id="2706791at2"/>
<proteinExistence type="predicted"/>
<protein>
    <recommendedName>
        <fullName evidence="1">Aminoglycoside phosphotransferase domain-containing protein</fullName>
    </recommendedName>
</protein>